<dbReference type="STRING" id="1122997.GCA_000425285_01664"/>
<protein>
    <recommendedName>
        <fullName evidence="3">DUF1269 domain-containing protein</fullName>
    </recommendedName>
</protein>
<dbReference type="OrthoDB" id="1779644at2"/>
<name>A0A3S4V709_9ACTN</name>
<keyword evidence="2" id="KW-1185">Reference proteome</keyword>
<gene>
    <name evidence="1" type="ORF">NCTC13652_01521</name>
</gene>
<proteinExistence type="predicted"/>
<sequence>MATELFSGPVDYVVFAFDRGADLNDGLQTLLQQVEDGTIEVLDMELITRDPATGTATREALSGLAAFSAVDLEIFEGIESGILDEEDIATIAAEIHDEQFALVVVYEDRSLAETAAAWTRAGGTEILTGGIAVADLELAVTEGQPS</sequence>
<dbReference type="EMBL" id="LR134473">
    <property type="protein sequence ID" value="VEI03321.1"/>
    <property type="molecule type" value="Genomic_DNA"/>
</dbReference>
<evidence type="ECO:0000313" key="2">
    <source>
        <dbReference type="Proteomes" id="UP000277858"/>
    </source>
</evidence>
<dbReference type="Proteomes" id="UP000277858">
    <property type="component" value="Chromosome"/>
</dbReference>
<dbReference type="RefSeq" id="WP_028703212.1">
    <property type="nucleotide sequence ID" value="NZ_LR134473.1"/>
</dbReference>
<organism evidence="1 2">
    <name type="scientific">Acidipropionibacterium jensenii</name>
    <dbReference type="NCBI Taxonomy" id="1749"/>
    <lineage>
        <taxon>Bacteria</taxon>
        <taxon>Bacillati</taxon>
        <taxon>Actinomycetota</taxon>
        <taxon>Actinomycetes</taxon>
        <taxon>Propionibacteriales</taxon>
        <taxon>Propionibacteriaceae</taxon>
        <taxon>Acidipropionibacterium</taxon>
    </lineage>
</organism>
<reference evidence="1 2" key="1">
    <citation type="submission" date="2018-12" db="EMBL/GenBank/DDBJ databases">
        <authorList>
            <consortium name="Pathogen Informatics"/>
        </authorList>
    </citation>
    <scope>NUCLEOTIDE SEQUENCE [LARGE SCALE GENOMIC DNA]</scope>
    <source>
        <strain evidence="1 2">NCTC13652</strain>
    </source>
</reference>
<accession>A0A3S4V709</accession>
<evidence type="ECO:0000313" key="1">
    <source>
        <dbReference type="EMBL" id="VEI03321.1"/>
    </source>
</evidence>
<evidence type="ECO:0008006" key="3">
    <source>
        <dbReference type="Google" id="ProtNLM"/>
    </source>
</evidence>
<dbReference type="AlphaFoldDB" id="A0A3S4V709"/>